<dbReference type="Proteomes" id="UP000256862">
    <property type="component" value="Plasmid CO2235_mp"/>
</dbReference>
<dbReference type="EMBL" id="OGUS01000137">
    <property type="protein sequence ID" value="SPC19687.1"/>
    <property type="molecule type" value="Genomic_DNA"/>
</dbReference>
<reference evidence="1" key="1">
    <citation type="submission" date="2018-01" db="EMBL/GenBank/DDBJ databases">
        <authorList>
            <person name="Clerissi C."/>
        </authorList>
    </citation>
    <scope>NUCLEOTIDE SEQUENCE</scope>
    <source>
        <strain evidence="1">Cupriavidus oxalaticus LMG 2235</strain>
    </source>
</reference>
<accession>A0A375GIH9</accession>
<protein>
    <submittedName>
        <fullName evidence="1">Uncharacterized protein</fullName>
    </submittedName>
</protein>
<comment type="caution">
    <text evidence="1">The sequence shown here is derived from an EMBL/GenBank/DDBJ whole genome shotgun (WGS) entry which is preliminary data.</text>
</comment>
<evidence type="ECO:0000313" key="1">
    <source>
        <dbReference type="EMBL" id="SPC19687.1"/>
    </source>
</evidence>
<name>A0A375GIH9_9BURK</name>
<organism evidence="1">
    <name type="scientific">Cupriavidus oxalaticus</name>
    <dbReference type="NCBI Taxonomy" id="96344"/>
    <lineage>
        <taxon>Bacteria</taxon>
        <taxon>Pseudomonadati</taxon>
        <taxon>Pseudomonadota</taxon>
        <taxon>Betaproteobacteria</taxon>
        <taxon>Burkholderiales</taxon>
        <taxon>Burkholderiaceae</taxon>
        <taxon>Cupriavidus</taxon>
    </lineage>
</organism>
<gene>
    <name evidence="1" type="ORF">CO2235_MP20098</name>
</gene>
<sequence length="232" mass="24373">MQRAAGLAGHGAGSFRSAALRLERDMAPVAGLVAKLGVGAQHFFPGDHGLRHGFRRALEHHHVVAAAGAFPAEHGVDAGQARHVEGVELLERSLAVPADQLRGAQGLDLRARLCRTLFGGAPSLCLAHDVLPSLAAGVLAPARPRRPRGCGVLLGGRLAACRMPGRSLGARHFFCGFLLDAVRGTVVPDDRTGCRARYPRPLIRNASRRRHCNQHGAASTGPAGSTFACYCG</sequence>
<proteinExistence type="predicted"/>
<dbReference type="AlphaFoldDB" id="A0A375GIH9"/>